<sequence length="121" mass="14132">MLTKKEGKKRNKKTLKQQFSCKSCGKWFSIPIPSDVKEYDKYNIEPGKLFTYKSKERVRIHGLTDIHVGACEFDLGKFQEAIKVIYEDPNARWFGNGDMLELIPPHYKINQRGQDIPPEEQ</sequence>
<evidence type="ECO:0000313" key="1">
    <source>
        <dbReference type="EMBL" id="SVD55391.1"/>
    </source>
</evidence>
<organism evidence="1">
    <name type="scientific">marine metagenome</name>
    <dbReference type="NCBI Taxonomy" id="408172"/>
    <lineage>
        <taxon>unclassified sequences</taxon>
        <taxon>metagenomes</taxon>
        <taxon>ecological metagenomes</taxon>
    </lineage>
</organism>
<dbReference type="EMBL" id="UINC01158061">
    <property type="protein sequence ID" value="SVD55391.1"/>
    <property type="molecule type" value="Genomic_DNA"/>
</dbReference>
<gene>
    <name evidence="1" type="ORF">METZ01_LOCUS408245</name>
</gene>
<name>A0A382WB69_9ZZZZ</name>
<feature type="non-terminal residue" evidence="1">
    <location>
        <position position="121"/>
    </location>
</feature>
<protein>
    <submittedName>
        <fullName evidence="1">Uncharacterized protein</fullName>
    </submittedName>
</protein>
<proteinExistence type="predicted"/>
<accession>A0A382WB69</accession>
<dbReference type="AlphaFoldDB" id="A0A382WB69"/>
<reference evidence="1" key="1">
    <citation type="submission" date="2018-05" db="EMBL/GenBank/DDBJ databases">
        <authorList>
            <person name="Lanie J.A."/>
            <person name="Ng W.-L."/>
            <person name="Kazmierczak K.M."/>
            <person name="Andrzejewski T.M."/>
            <person name="Davidsen T.M."/>
            <person name="Wayne K.J."/>
            <person name="Tettelin H."/>
            <person name="Glass J.I."/>
            <person name="Rusch D."/>
            <person name="Podicherti R."/>
            <person name="Tsui H.-C.T."/>
            <person name="Winkler M.E."/>
        </authorList>
    </citation>
    <scope>NUCLEOTIDE SEQUENCE</scope>
</reference>